<dbReference type="SUPFAM" id="SSF82171">
    <property type="entry name" value="DPP6 N-terminal domain-like"/>
    <property type="match status" value="1"/>
</dbReference>
<protein>
    <submittedName>
        <fullName evidence="1">Uncharacterized protein</fullName>
    </submittedName>
</protein>
<proteinExistence type="predicted"/>
<dbReference type="AlphaFoldDB" id="A0A3B0SN68"/>
<dbReference type="EMBL" id="UOED01000122">
    <property type="protein sequence ID" value="VAV97863.1"/>
    <property type="molecule type" value="Genomic_DNA"/>
</dbReference>
<evidence type="ECO:0000313" key="1">
    <source>
        <dbReference type="EMBL" id="VAV97863.1"/>
    </source>
</evidence>
<sequence>MKNIKKTIVAMLAVLTTVFAFHTTVSNAKEIPAETLAKIRSFSGVSMSPDGNYIASMRPVKGRKYLIIESIDPALKKQTSVFNPAKATVSSYMWLNNDRLAVSVYYNKTFRGTPYREWRLISVGKNGKNIVNIAKNKNSGGAQANLSDIKSLLPNDNDHAIIQIGGSVYNVNIKTGKRGKRLSGSNTGGNWYADYEGNVRLGFSGFGTAIKVMMRGKNGGGWKTIDRYDRVTGNARYDVIGFSPEE</sequence>
<gene>
    <name evidence="1" type="ORF">MNBD_ALPHA02-1311</name>
</gene>
<organism evidence="1">
    <name type="scientific">hydrothermal vent metagenome</name>
    <dbReference type="NCBI Taxonomy" id="652676"/>
    <lineage>
        <taxon>unclassified sequences</taxon>
        <taxon>metagenomes</taxon>
        <taxon>ecological metagenomes</taxon>
    </lineage>
</organism>
<reference evidence="1" key="1">
    <citation type="submission" date="2018-06" db="EMBL/GenBank/DDBJ databases">
        <authorList>
            <person name="Zhirakovskaya E."/>
        </authorList>
    </citation>
    <scope>NUCLEOTIDE SEQUENCE</scope>
</reference>
<accession>A0A3B0SN68</accession>
<feature type="non-terminal residue" evidence="1">
    <location>
        <position position="246"/>
    </location>
</feature>
<name>A0A3B0SN68_9ZZZZ</name>